<protein>
    <submittedName>
        <fullName evidence="2">Uncharacterized protein</fullName>
    </submittedName>
</protein>
<accession>A0A0D2EVB1</accession>
<dbReference type="GeneID" id="25325968"/>
<evidence type="ECO:0000313" key="3">
    <source>
        <dbReference type="Proteomes" id="UP000054342"/>
    </source>
</evidence>
<sequence>MPLEEINPNVQRRASQNDSKPDIVASTTSTASLRSLYDHQEFLVPAPACNQPDHALAPSMPPLPRSFDINDLLIEGNLIAVMGRGQFHHLLVCLAVKQYTQTRHHIILGYGRKEQVIFIVLKVFKGSVMGNMDYTHTDRSSRSAANGIFKVCIPIRQC</sequence>
<dbReference type="Proteomes" id="UP000054342">
    <property type="component" value="Unassembled WGS sequence"/>
</dbReference>
<reference evidence="2 3" key="1">
    <citation type="submission" date="2015-01" db="EMBL/GenBank/DDBJ databases">
        <title>The Genome Sequence of Exophiala xenobiotica CBS118157.</title>
        <authorList>
            <consortium name="The Broad Institute Genomics Platform"/>
            <person name="Cuomo C."/>
            <person name="de Hoog S."/>
            <person name="Gorbushina A."/>
            <person name="Stielow B."/>
            <person name="Teixiera M."/>
            <person name="Abouelleil A."/>
            <person name="Chapman S.B."/>
            <person name="Priest M."/>
            <person name="Young S.K."/>
            <person name="Wortman J."/>
            <person name="Nusbaum C."/>
            <person name="Birren B."/>
        </authorList>
    </citation>
    <scope>NUCLEOTIDE SEQUENCE [LARGE SCALE GENOMIC DNA]</scope>
    <source>
        <strain evidence="2 3">CBS 118157</strain>
    </source>
</reference>
<evidence type="ECO:0000313" key="2">
    <source>
        <dbReference type="EMBL" id="KIW59623.1"/>
    </source>
</evidence>
<name>A0A0D2EVB1_9EURO</name>
<dbReference type="EMBL" id="KN847318">
    <property type="protein sequence ID" value="KIW59623.1"/>
    <property type="molecule type" value="Genomic_DNA"/>
</dbReference>
<gene>
    <name evidence="2" type="ORF">PV05_04060</name>
</gene>
<dbReference type="HOGENOM" id="CLU_1669418_0_0_1"/>
<keyword evidence="3" id="KW-1185">Reference proteome</keyword>
<proteinExistence type="predicted"/>
<evidence type="ECO:0000256" key="1">
    <source>
        <dbReference type="SAM" id="MobiDB-lite"/>
    </source>
</evidence>
<feature type="region of interest" description="Disordered" evidence="1">
    <location>
        <begin position="1"/>
        <end position="23"/>
    </location>
</feature>
<dbReference type="AlphaFoldDB" id="A0A0D2EVB1"/>
<organism evidence="2 3">
    <name type="scientific">Exophiala xenobiotica</name>
    <dbReference type="NCBI Taxonomy" id="348802"/>
    <lineage>
        <taxon>Eukaryota</taxon>
        <taxon>Fungi</taxon>
        <taxon>Dikarya</taxon>
        <taxon>Ascomycota</taxon>
        <taxon>Pezizomycotina</taxon>
        <taxon>Eurotiomycetes</taxon>
        <taxon>Chaetothyriomycetidae</taxon>
        <taxon>Chaetothyriales</taxon>
        <taxon>Herpotrichiellaceae</taxon>
        <taxon>Exophiala</taxon>
    </lineage>
</organism>
<feature type="compositionally biased region" description="Polar residues" evidence="1">
    <location>
        <begin position="8"/>
        <end position="18"/>
    </location>
</feature>
<dbReference type="RefSeq" id="XP_013320207.1">
    <property type="nucleotide sequence ID" value="XM_013464753.1"/>
</dbReference>